<gene>
    <name evidence="3" type="ORF">COT99_01625</name>
</gene>
<dbReference type="AlphaFoldDB" id="A0A2H0V2I1"/>
<name>A0A2H0V2I1_9BACT</name>
<protein>
    <submittedName>
        <fullName evidence="3">Glycosyltransferase family 4 protein</fullName>
    </submittedName>
</protein>
<dbReference type="PANTHER" id="PTHR45947">
    <property type="entry name" value="SULFOQUINOVOSYL TRANSFERASE SQD2"/>
    <property type="match status" value="1"/>
</dbReference>
<dbReference type="PANTHER" id="PTHR45947:SF3">
    <property type="entry name" value="SULFOQUINOVOSYL TRANSFERASE SQD2"/>
    <property type="match status" value="1"/>
</dbReference>
<dbReference type="Pfam" id="PF00534">
    <property type="entry name" value="Glycos_transf_1"/>
    <property type="match status" value="1"/>
</dbReference>
<dbReference type="Gene3D" id="3.40.50.2000">
    <property type="entry name" value="Glycogen Phosphorylase B"/>
    <property type="match status" value="2"/>
</dbReference>
<feature type="domain" description="Glycosyltransferase subfamily 4-like N-terminal" evidence="2">
    <location>
        <begin position="33"/>
        <end position="208"/>
    </location>
</feature>
<evidence type="ECO:0000313" key="3">
    <source>
        <dbReference type="EMBL" id="PIR93275.1"/>
    </source>
</evidence>
<evidence type="ECO:0000259" key="2">
    <source>
        <dbReference type="Pfam" id="PF13439"/>
    </source>
</evidence>
<keyword evidence="3" id="KW-0808">Transferase</keyword>
<reference evidence="4" key="1">
    <citation type="submission" date="2017-09" db="EMBL/GenBank/DDBJ databases">
        <title>Depth-based differentiation of microbial function through sediment-hosted aquifers and enrichment of novel symbionts in the deep terrestrial subsurface.</title>
        <authorList>
            <person name="Probst A.J."/>
            <person name="Ladd B."/>
            <person name="Jarett J.K."/>
            <person name="Geller-Mcgrath D.E."/>
            <person name="Sieber C.M.K."/>
            <person name="Emerson J.B."/>
            <person name="Anantharaman K."/>
            <person name="Thomas B.C."/>
            <person name="Malmstrom R."/>
            <person name="Stieglmeier M."/>
            <person name="Klingl A."/>
            <person name="Woyke T."/>
            <person name="Ryan C.M."/>
            <person name="Banfield J.F."/>
        </authorList>
    </citation>
    <scope>NUCLEOTIDE SEQUENCE [LARGE SCALE GENOMIC DNA]</scope>
</reference>
<evidence type="ECO:0000313" key="4">
    <source>
        <dbReference type="Proteomes" id="UP000228626"/>
    </source>
</evidence>
<dbReference type="InterPro" id="IPR050194">
    <property type="entry name" value="Glycosyltransferase_grp1"/>
</dbReference>
<dbReference type="Pfam" id="PF13439">
    <property type="entry name" value="Glyco_transf_4"/>
    <property type="match status" value="1"/>
</dbReference>
<dbReference type="SUPFAM" id="SSF53756">
    <property type="entry name" value="UDP-Glycosyltransferase/glycogen phosphorylase"/>
    <property type="match status" value="1"/>
</dbReference>
<feature type="domain" description="Glycosyl transferase family 1" evidence="1">
    <location>
        <begin position="215"/>
        <end position="350"/>
    </location>
</feature>
<dbReference type="GO" id="GO:0016757">
    <property type="term" value="F:glycosyltransferase activity"/>
    <property type="evidence" value="ECO:0007669"/>
    <property type="project" value="InterPro"/>
</dbReference>
<dbReference type="Proteomes" id="UP000228626">
    <property type="component" value="Unassembled WGS sequence"/>
</dbReference>
<organism evidence="3 4">
    <name type="scientific">Candidatus Falkowbacteria bacterium CG10_big_fil_rev_8_21_14_0_10_43_10</name>
    <dbReference type="NCBI Taxonomy" id="1974567"/>
    <lineage>
        <taxon>Bacteria</taxon>
        <taxon>Candidatus Falkowiibacteriota</taxon>
    </lineage>
</organism>
<dbReference type="InterPro" id="IPR001296">
    <property type="entry name" value="Glyco_trans_1"/>
</dbReference>
<proteinExistence type="predicted"/>
<sequence>MLKKNGKQPPPAGRRAGGEGKIALVHDHLAQDGGAERVLWLLAEMYPQAPIYTLLYKQEYLDYYIPHRQVRASFIQSLPGGVSKYQWYMPFMPTAIESYDLQTYDLVISSASSFAKGVITPPEAIHICYCHTPTRYLWHYANQYIAELRMPEWLKKIVGFYVTKIRQWDKVAAERVDYFIANSATTQKRISKYYGRGSVVIHPPVDTHKFFVSRPPGNYFLAGARFIPHKRLDIAVQAFNKLGIPLKVFGDGPDLKRIKKMAGGNIEFLGRVSESAKARLMSECQAFIHPQEEDFGITAIEVQASGRPVIAYNKGGARETIIHGQTGILFNEQTWEDLADTVLRFLYKNEFDFSPEFIKQHAEQFNAENFKMKMRDYINTVCHSRE</sequence>
<comment type="caution">
    <text evidence="3">The sequence shown here is derived from an EMBL/GenBank/DDBJ whole genome shotgun (WGS) entry which is preliminary data.</text>
</comment>
<dbReference type="InterPro" id="IPR028098">
    <property type="entry name" value="Glyco_trans_4-like_N"/>
</dbReference>
<dbReference type="EMBL" id="PFAR01000020">
    <property type="protein sequence ID" value="PIR93275.1"/>
    <property type="molecule type" value="Genomic_DNA"/>
</dbReference>
<evidence type="ECO:0000259" key="1">
    <source>
        <dbReference type="Pfam" id="PF00534"/>
    </source>
</evidence>
<accession>A0A2H0V2I1</accession>